<feature type="region of interest" description="Disordered" evidence="1">
    <location>
        <begin position="1"/>
        <end position="89"/>
    </location>
</feature>
<keyword evidence="3" id="KW-1185">Reference proteome</keyword>
<evidence type="ECO:0000256" key="1">
    <source>
        <dbReference type="SAM" id="MobiDB-lite"/>
    </source>
</evidence>
<gene>
    <name evidence="2" type="ORF">T440DRAFT_468044</name>
</gene>
<sequence>MLLFSPPRCDFLSRAGPDKQSTITSRRFAFPSWSAAARTSPIPHSPNSPKPRNTRPSLPPRQSAQRVSQSNSTQTHDMSSVPESPRSPFSPTLVSIPEVFEHDSLDNMITPLASPNENQDGPDVFIPEAACISPASLTRANSRDAIIQSPVRKAKSFAVVSKVLRKVLEADRMRRRRILKVYLKAIIFLKYLWRANERYGNAMVTTGMYMQR</sequence>
<dbReference type="OrthoDB" id="3756155at2759"/>
<dbReference type="EMBL" id="MU006304">
    <property type="protein sequence ID" value="KAF2850898.1"/>
    <property type="molecule type" value="Genomic_DNA"/>
</dbReference>
<dbReference type="Proteomes" id="UP000799423">
    <property type="component" value="Unassembled WGS sequence"/>
</dbReference>
<feature type="compositionally biased region" description="Polar residues" evidence="1">
    <location>
        <begin position="50"/>
        <end position="89"/>
    </location>
</feature>
<proteinExistence type="predicted"/>
<evidence type="ECO:0000313" key="3">
    <source>
        <dbReference type="Proteomes" id="UP000799423"/>
    </source>
</evidence>
<accession>A0A6A7B9M3</accession>
<organism evidence="2 3">
    <name type="scientific">Plenodomus tracheiphilus IPT5</name>
    <dbReference type="NCBI Taxonomy" id="1408161"/>
    <lineage>
        <taxon>Eukaryota</taxon>
        <taxon>Fungi</taxon>
        <taxon>Dikarya</taxon>
        <taxon>Ascomycota</taxon>
        <taxon>Pezizomycotina</taxon>
        <taxon>Dothideomycetes</taxon>
        <taxon>Pleosporomycetidae</taxon>
        <taxon>Pleosporales</taxon>
        <taxon>Pleosporineae</taxon>
        <taxon>Leptosphaeriaceae</taxon>
        <taxon>Plenodomus</taxon>
    </lineage>
</organism>
<reference evidence="2" key="1">
    <citation type="submission" date="2020-01" db="EMBL/GenBank/DDBJ databases">
        <authorList>
            <consortium name="DOE Joint Genome Institute"/>
            <person name="Haridas S."/>
            <person name="Albert R."/>
            <person name="Binder M."/>
            <person name="Bloem J."/>
            <person name="Labutti K."/>
            <person name="Salamov A."/>
            <person name="Andreopoulos B."/>
            <person name="Baker S.E."/>
            <person name="Barry K."/>
            <person name="Bills G."/>
            <person name="Bluhm B.H."/>
            <person name="Cannon C."/>
            <person name="Castanera R."/>
            <person name="Culley D.E."/>
            <person name="Daum C."/>
            <person name="Ezra D."/>
            <person name="Gonzalez J.B."/>
            <person name="Henrissat B."/>
            <person name="Kuo A."/>
            <person name="Liang C."/>
            <person name="Lipzen A."/>
            <person name="Lutzoni F."/>
            <person name="Magnuson J."/>
            <person name="Mondo S."/>
            <person name="Nolan M."/>
            <person name="Ohm R."/>
            <person name="Pangilinan J."/>
            <person name="Park H.-J."/>
            <person name="Ramirez L."/>
            <person name="Alfaro M."/>
            <person name="Sun H."/>
            <person name="Tritt A."/>
            <person name="Yoshinaga Y."/>
            <person name="Zwiers L.-H."/>
            <person name="Turgeon B.G."/>
            <person name="Goodwin S.B."/>
            <person name="Spatafora J.W."/>
            <person name="Crous P.W."/>
            <person name="Grigoriev I.V."/>
        </authorList>
    </citation>
    <scope>NUCLEOTIDE SEQUENCE</scope>
    <source>
        <strain evidence="2">IPT5</strain>
    </source>
</reference>
<name>A0A6A7B9M3_9PLEO</name>
<dbReference type="AlphaFoldDB" id="A0A6A7B9M3"/>
<evidence type="ECO:0000313" key="2">
    <source>
        <dbReference type="EMBL" id="KAF2850898.1"/>
    </source>
</evidence>
<protein>
    <submittedName>
        <fullName evidence="2">Uncharacterized protein</fullName>
    </submittedName>
</protein>